<dbReference type="InterPro" id="IPR009297">
    <property type="entry name" value="DUF952"/>
</dbReference>
<dbReference type="AlphaFoldDB" id="A0A1L9SIE6"/>
<dbReference type="VEuPathDB" id="FungiDB:ASPZODRAFT_131906"/>
<dbReference type="PANTHER" id="PTHR34129">
    <property type="entry name" value="BLR1139 PROTEIN"/>
    <property type="match status" value="1"/>
</dbReference>
<dbReference type="PANTHER" id="PTHR34129:SF1">
    <property type="entry name" value="DUF952 DOMAIN-CONTAINING PROTEIN"/>
    <property type="match status" value="1"/>
</dbReference>
<evidence type="ECO:0008006" key="3">
    <source>
        <dbReference type="Google" id="ProtNLM"/>
    </source>
</evidence>
<dbReference type="SUPFAM" id="SSF56399">
    <property type="entry name" value="ADP-ribosylation"/>
    <property type="match status" value="1"/>
</dbReference>
<dbReference type="EMBL" id="KV878341">
    <property type="protein sequence ID" value="OJJ46989.1"/>
    <property type="molecule type" value="Genomic_DNA"/>
</dbReference>
<dbReference type="GeneID" id="34609336"/>
<dbReference type="Pfam" id="PF06108">
    <property type="entry name" value="DUF952"/>
    <property type="match status" value="1"/>
</dbReference>
<dbReference type="RefSeq" id="XP_022581499.1">
    <property type="nucleotide sequence ID" value="XM_022722871.1"/>
</dbReference>
<sequence>MAETADPRYVYKLVPSTAPVADPVPDQLPVSELDQTSGFFHLSTAKQVPNTLKIFFKNEPRVYVLRIEYEPIKGQIRWESPDGEVCGPRPGEGLFPHLYNGFRLGRKEVESVAVWDNQGGWDKALAGAEDWLLY</sequence>
<proteinExistence type="predicted"/>
<gene>
    <name evidence="1" type="ORF">ASPZODRAFT_131906</name>
</gene>
<protein>
    <recommendedName>
        <fullName evidence="3">DUF952 domain-containing protein</fullName>
    </recommendedName>
</protein>
<name>A0A1L9SIE6_9EURO</name>
<dbReference type="STRING" id="1073090.A0A1L9SIE6"/>
<dbReference type="Proteomes" id="UP000184188">
    <property type="component" value="Unassembled WGS sequence"/>
</dbReference>
<accession>A0A1L9SIE6</accession>
<dbReference type="Gene3D" id="3.20.170.20">
    <property type="entry name" value="Protein of unknown function DUF952"/>
    <property type="match status" value="1"/>
</dbReference>
<dbReference type="OrthoDB" id="3335358at2759"/>
<reference evidence="2" key="1">
    <citation type="journal article" date="2017" name="Genome Biol.">
        <title>Comparative genomics reveals high biological diversity and specific adaptations in the industrially and medically important fungal genus Aspergillus.</title>
        <authorList>
            <person name="de Vries R.P."/>
            <person name="Riley R."/>
            <person name="Wiebenga A."/>
            <person name="Aguilar-Osorio G."/>
            <person name="Amillis S."/>
            <person name="Uchima C.A."/>
            <person name="Anderluh G."/>
            <person name="Asadollahi M."/>
            <person name="Askin M."/>
            <person name="Barry K."/>
            <person name="Battaglia E."/>
            <person name="Bayram O."/>
            <person name="Benocci T."/>
            <person name="Braus-Stromeyer S.A."/>
            <person name="Caldana C."/>
            <person name="Canovas D."/>
            <person name="Cerqueira G.C."/>
            <person name="Chen F."/>
            <person name="Chen W."/>
            <person name="Choi C."/>
            <person name="Clum A."/>
            <person name="Dos Santos R.A."/>
            <person name="Damasio A.R."/>
            <person name="Diallinas G."/>
            <person name="Emri T."/>
            <person name="Fekete E."/>
            <person name="Flipphi M."/>
            <person name="Freyberg S."/>
            <person name="Gallo A."/>
            <person name="Gournas C."/>
            <person name="Habgood R."/>
            <person name="Hainaut M."/>
            <person name="Harispe M.L."/>
            <person name="Henrissat B."/>
            <person name="Hilden K.S."/>
            <person name="Hope R."/>
            <person name="Hossain A."/>
            <person name="Karabika E."/>
            <person name="Karaffa L."/>
            <person name="Karanyi Z."/>
            <person name="Krasevec N."/>
            <person name="Kuo A."/>
            <person name="Kusch H."/>
            <person name="LaButti K."/>
            <person name="Lagendijk E.L."/>
            <person name="Lapidus A."/>
            <person name="Levasseur A."/>
            <person name="Lindquist E."/>
            <person name="Lipzen A."/>
            <person name="Logrieco A.F."/>
            <person name="MacCabe A."/>
            <person name="Maekelae M.R."/>
            <person name="Malavazi I."/>
            <person name="Melin P."/>
            <person name="Meyer V."/>
            <person name="Mielnichuk N."/>
            <person name="Miskei M."/>
            <person name="Molnar A.P."/>
            <person name="Mule G."/>
            <person name="Ngan C.Y."/>
            <person name="Orejas M."/>
            <person name="Orosz E."/>
            <person name="Ouedraogo J.P."/>
            <person name="Overkamp K.M."/>
            <person name="Park H.-S."/>
            <person name="Perrone G."/>
            <person name="Piumi F."/>
            <person name="Punt P.J."/>
            <person name="Ram A.F."/>
            <person name="Ramon A."/>
            <person name="Rauscher S."/>
            <person name="Record E."/>
            <person name="Riano-Pachon D.M."/>
            <person name="Robert V."/>
            <person name="Roehrig J."/>
            <person name="Ruller R."/>
            <person name="Salamov A."/>
            <person name="Salih N.S."/>
            <person name="Samson R.A."/>
            <person name="Sandor E."/>
            <person name="Sanguinetti M."/>
            <person name="Schuetze T."/>
            <person name="Sepcic K."/>
            <person name="Shelest E."/>
            <person name="Sherlock G."/>
            <person name="Sophianopoulou V."/>
            <person name="Squina F.M."/>
            <person name="Sun H."/>
            <person name="Susca A."/>
            <person name="Todd R.B."/>
            <person name="Tsang A."/>
            <person name="Unkles S.E."/>
            <person name="van de Wiele N."/>
            <person name="van Rossen-Uffink D."/>
            <person name="Oliveira J.V."/>
            <person name="Vesth T.C."/>
            <person name="Visser J."/>
            <person name="Yu J.-H."/>
            <person name="Zhou M."/>
            <person name="Andersen M.R."/>
            <person name="Archer D.B."/>
            <person name="Baker S.E."/>
            <person name="Benoit I."/>
            <person name="Brakhage A.A."/>
            <person name="Braus G.H."/>
            <person name="Fischer R."/>
            <person name="Frisvad J.C."/>
            <person name="Goldman G.H."/>
            <person name="Houbraken J."/>
            <person name="Oakley B."/>
            <person name="Pocsi I."/>
            <person name="Scazzocchio C."/>
            <person name="Seiboth B."/>
            <person name="vanKuyk P.A."/>
            <person name="Wortman J."/>
            <person name="Dyer P.S."/>
            <person name="Grigoriev I.V."/>
        </authorList>
    </citation>
    <scope>NUCLEOTIDE SEQUENCE [LARGE SCALE GENOMIC DNA]</scope>
    <source>
        <strain evidence="2">CBS 506.65</strain>
    </source>
</reference>
<evidence type="ECO:0000313" key="1">
    <source>
        <dbReference type="EMBL" id="OJJ46989.1"/>
    </source>
</evidence>
<keyword evidence="2" id="KW-1185">Reference proteome</keyword>
<organism evidence="1 2">
    <name type="scientific">Penicilliopsis zonata CBS 506.65</name>
    <dbReference type="NCBI Taxonomy" id="1073090"/>
    <lineage>
        <taxon>Eukaryota</taxon>
        <taxon>Fungi</taxon>
        <taxon>Dikarya</taxon>
        <taxon>Ascomycota</taxon>
        <taxon>Pezizomycotina</taxon>
        <taxon>Eurotiomycetes</taxon>
        <taxon>Eurotiomycetidae</taxon>
        <taxon>Eurotiales</taxon>
        <taxon>Aspergillaceae</taxon>
        <taxon>Penicilliopsis</taxon>
    </lineage>
</organism>
<evidence type="ECO:0000313" key="2">
    <source>
        <dbReference type="Proteomes" id="UP000184188"/>
    </source>
</evidence>